<evidence type="ECO:0000313" key="2">
    <source>
        <dbReference type="Proteomes" id="UP000054324"/>
    </source>
</evidence>
<evidence type="ECO:0000313" key="1">
    <source>
        <dbReference type="EMBL" id="KER26737.1"/>
    </source>
</evidence>
<accession>A0A074ZLV7</accession>
<dbReference type="KEGG" id="ovi:T265_06098"/>
<gene>
    <name evidence="1" type="ORF">T265_06098</name>
</gene>
<protein>
    <submittedName>
        <fullName evidence="1">Uncharacterized protein</fullName>
    </submittedName>
</protein>
<keyword evidence="2" id="KW-1185">Reference proteome</keyword>
<dbReference type="AlphaFoldDB" id="A0A074ZLV7"/>
<dbReference type="Proteomes" id="UP000054324">
    <property type="component" value="Unassembled WGS sequence"/>
</dbReference>
<dbReference type="GeneID" id="20320280"/>
<name>A0A074ZLV7_OPIVI</name>
<dbReference type="CTD" id="20320280"/>
<dbReference type="RefSeq" id="XP_009169540.1">
    <property type="nucleotide sequence ID" value="XM_009171276.1"/>
</dbReference>
<sequence>MQFASRPGSCKSLCASSRESRVAKKALKIAQLHEYRVKPEVELQRAHSKTELVKIELEAEENSRDEVWEPVASNERVTRYAEDQEMETFQYVVRVEVTVMTCKDRILIYRWFMLLELYLKEEKDESAS</sequence>
<dbReference type="EMBL" id="KL596740">
    <property type="protein sequence ID" value="KER26737.1"/>
    <property type="molecule type" value="Genomic_DNA"/>
</dbReference>
<proteinExistence type="predicted"/>
<organism evidence="1 2">
    <name type="scientific">Opisthorchis viverrini</name>
    <name type="common">Southeast Asian liver fluke</name>
    <dbReference type="NCBI Taxonomy" id="6198"/>
    <lineage>
        <taxon>Eukaryota</taxon>
        <taxon>Metazoa</taxon>
        <taxon>Spiralia</taxon>
        <taxon>Lophotrochozoa</taxon>
        <taxon>Platyhelminthes</taxon>
        <taxon>Trematoda</taxon>
        <taxon>Digenea</taxon>
        <taxon>Opisthorchiida</taxon>
        <taxon>Opisthorchiata</taxon>
        <taxon>Opisthorchiidae</taxon>
        <taxon>Opisthorchis</taxon>
    </lineage>
</organism>
<reference evidence="1 2" key="1">
    <citation type="submission" date="2013-11" db="EMBL/GenBank/DDBJ databases">
        <title>Opisthorchis viverrini - life in the bile duct.</title>
        <authorList>
            <person name="Young N.D."/>
            <person name="Nagarajan N."/>
            <person name="Lin S.J."/>
            <person name="Korhonen P.K."/>
            <person name="Jex A.R."/>
            <person name="Hall R.S."/>
            <person name="Safavi-Hemami H."/>
            <person name="Kaewkong W."/>
            <person name="Bertrand D."/>
            <person name="Gao S."/>
            <person name="Seet Q."/>
            <person name="Wongkham S."/>
            <person name="Teh B.T."/>
            <person name="Wongkham C."/>
            <person name="Intapan P.M."/>
            <person name="Maleewong W."/>
            <person name="Yang X."/>
            <person name="Hu M."/>
            <person name="Wang Z."/>
            <person name="Hofmann A."/>
            <person name="Sternberg P.W."/>
            <person name="Tan P."/>
            <person name="Wang J."/>
            <person name="Gasser R.B."/>
        </authorList>
    </citation>
    <scope>NUCLEOTIDE SEQUENCE [LARGE SCALE GENOMIC DNA]</scope>
</reference>